<protein>
    <submittedName>
        <fullName evidence="1">Uncharacterized protein</fullName>
    </submittedName>
</protein>
<accession>A0A4Y7L495</accession>
<dbReference type="EMBL" id="CM010723">
    <property type="protein sequence ID" value="RZC79191.1"/>
    <property type="molecule type" value="Genomic_DNA"/>
</dbReference>
<gene>
    <name evidence="1" type="ORF">C5167_003438</name>
</gene>
<dbReference type="Gramene" id="RZC79191">
    <property type="protein sequence ID" value="RZC79191"/>
    <property type="gene ID" value="C5167_003438"/>
</dbReference>
<dbReference type="Proteomes" id="UP000316621">
    <property type="component" value="Chromosome 9"/>
</dbReference>
<proteinExistence type="predicted"/>
<organism evidence="1 2">
    <name type="scientific">Papaver somniferum</name>
    <name type="common">Opium poppy</name>
    <dbReference type="NCBI Taxonomy" id="3469"/>
    <lineage>
        <taxon>Eukaryota</taxon>
        <taxon>Viridiplantae</taxon>
        <taxon>Streptophyta</taxon>
        <taxon>Embryophyta</taxon>
        <taxon>Tracheophyta</taxon>
        <taxon>Spermatophyta</taxon>
        <taxon>Magnoliopsida</taxon>
        <taxon>Ranunculales</taxon>
        <taxon>Papaveraceae</taxon>
        <taxon>Papaveroideae</taxon>
        <taxon>Papaver</taxon>
    </lineage>
</organism>
<evidence type="ECO:0000313" key="2">
    <source>
        <dbReference type="Proteomes" id="UP000316621"/>
    </source>
</evidence>
<keyword evidence="2" id="KW-1185">Reference proteome</keyword>
<sequence length="127" mass="14257">MGLNSNQEDGFVRCRWVDAGLEFYREEVMLAAMAVTARRSRCCWEEQLKEMIAVVMKLTWNCRCKLQWNGDDAGIAGGIVGVNVAVMNCHGLTELQVRLANCDSKMEMENIAAMTTVRECGRAEMKS</sequence>
<evidence type="ECO:0000313" key="1">
    <source>
        <dbReference type="EMBL" id="RZC79191.1"/>
    </source>
</evidence>
<name>A0A4Y7L495_PAPSO</name>
<reference evidence="1 2" key="1">
    <citation type="journal article" date="2018" name="Science">
        <title>The opium poppy genome and morphinan production.</title>
        <authorList>
            <person name="Guo L."/>
            <person name="Winzer T."/>
            <person name="Yang X."/>
            <person name="Li Y."/>
            <person name="Ning Z."/>
            <person name="He Z."/>
            <person name="Teodor R."/>
            <person name="Lu Y."/>
            <person name="Bowser T.A."/>
            <person name="Graham I.A."/>
            <person name="Ye K."/>
        </authorList>
    </citation>
    <scope>NUCLEOTIDE SEQUENCE [LARGE SCALE GENOMIC DNA]</scope>
    <source>
        <strain evidence="2">cv. HN1</strain>
        <tissue evidence="1">Leaves</tissue>
    </source>
</reference>
<dbReference type="AlphaFoldDB" id="A0A4Y7L495"/>